<dbReference type="EMBL" id="VYZN01000001">
    <property type="protein sequence ID" value="KAE9545666.1"/>
    <property type="molecule type" value="Genomic_DNA"/>
</dbReference>
<comment type="subcellular location">
    <subcellularLocation>
        <location evidence="1">Nucleus</location>
    </subcellularLocation>
</comment>
<keyword evidence="3" id="KW-0805">Transcription regulation</keyword>
<keyword evidence="2" id="KW-0678">Repressor</keyword>
<feature type="compositionally biased region" description="Low complexity" evidence="6">
    <location>
        <begin position="178"/>
        <end position="194"/>
    </location>
</feature>
<dbReference type="GO" id="GO:0005654">
    <property type="term" value="C:nucleoplasm"/>
    <property type="evidence" value="ECO:0007669"/>
    <property type="project" value="UniProtKB-ARBA"/>
</dbReference>
<sequence length="408" mass="47502">MPYQKAFVCRTKLDDIWIAVTYKPLLLIAQKKTSKDLDSIYKKGHSTESQYRRPILYLYFNTTQNHGLRYLRPCTKLTFAVNRYQKYFISDISVVTLLGSVVQDILDQCITHQLSNNSGFLTMSTATSSDNSDIISKIQKVTEDCGSNIVVRKIVCSEKLIDIPCNKKKYSEISISSLSSSSESNNSDSDTDNSSDLHSDVNEKLQDKCDEQIQNIETHFYFLKEMLYSERIREVEEKLVEVRLGTAKEYRIPLQELQDQMKSRLEVASVLRQFKLTNLKHKYEAEEQAIRQNFENNKEILYDTIKADLEEKIQRLEEARNEVDIDASLWLGRSLTRSGRGRGRRPYGHVQPKRKPVIVSGPCIVYNLREHEILEDWTTIKKLLSSSKRKENAMQRYKPYEYNNKVFQ</sequence>
<proteinExistence type="predicted"/>
<evidence type="ECO:0000256" key="1">
    <source>
        <dbReference type="ARBA" id="ARBA00004123"/>
    </source>
</evidence>
<dbReference type="InterPro" id="IPR013907">
    <property type="entry name" value="Sds3"/>
</dbReference>
<keyword evidence="4" id="KW-0804">Transcription</keyword>
<dbReference type="OrthoDB" id="20886at2759"/>
<reference evidence="7 8" key="1">
    <citation type="submission" date="2019-08" db="EMBL/GenBank/DDBJ databases">
        <title>The genome of the soybean aphid Biotype 1, its phylome, world population structure and adaptation to the North American continent.</title>
        <authorList>
            <person name="Giordano R."/>
            <person name="Donthu R.K."/>
            <person name="Hernandez A.G."/>
            <person name="Wright C.L."/>
            <person name="Zimin A.V."/>
        </authorList>
    </citation>
    <scope>NUCLEOTIDE SEQUENCE [LARGE SCALE GENOMIC DNA]</scope>
    <source>
        <tissue evidence="7">Whole aphids</tissue>
    </source>
</reference>
<dbReference type="PANTHER" id="PTHR21964">
    <property type="entry name" value="BREAST CANCER METASTASIS-SUPPRESSOR 1"/>
    <property type="match status" value="1"/>
</dbReference>
<dbReference type="Proteomes" id="UP000475862">
    <property type="component" value="Unassembled WGS sequence"/>
</dbReference>
<name>A0A6G0UBM5_APHGL</name>
<dbReference type="GO" id="GO:0010468">
    <property type="term" value="P:regulation of gene expression"/>
    <property type="evidence" value="ECO:0007669"/>
    <property type="project" value="UniProtKB-ARBA"/>
</dbReference>
<dbReference type="SMART" id="SM01401">
    <property type="entry name" value="Sds3"/>
    <property type="match status" value="1"/>
</dbReference>
<protein>
    <recommendedName>
        <fullName evidence="9">Sin3 histone deacetylase corepressor complex component SDS3</fullName>
    </recommendedName>
</protein>
<gene>
    <name evidence="7" type="ORF">AGLY_001209</name>
</gene>
<dbReference type="Pfam" id="PF08598">
    <property type="entry name" value="Sds3"/>
    <property type="match status" value="1"/>
</dbReference>
<feature type="region of interest" description="Disordered" evidence="6">
    <location>
        <begin position="178"/>
        <end position="200"/>
    </location>
</feature>
<evidence type="ECO:0000313" key="8">
    <source>
        <dbReference type="Proteomes" id="UP000475862"/>
    </source>
</evidence>
<evidence type="ECO:0000256" key="5">
    <source>
        <dbReference type="ARBA" id="ARBA00023242"/>
    </source>
</evidence>
<organism evidence="7 8">
    <name type="scientific">Aphis glycines</name>
    <name type="common">Soybean aphid</name>
    <dbReference type="NCBI Taxonomy" id="307491"/>
    <lineage>
        <taxon>Eukaryota</taxon>
        <taxon>Metazoa</taxon>
        <taxon>Ecdysozoa</taxon>
        <taxon>Arthropoda</taxon>
        <taxon>Hexapoda</taxon>
        <taxon>Insecta</taxon>
        <taxon>Pterygota</taxon>
        <taxon>Neoptera</taxon>
        <taxon>Paraneoptera</taxon>
        <taxon>Hemiptera</taxon>
        <taxon>Sternorrhyncha</taxon>
        <taxon>Aphidomorpha</taxon>
        <taxon>Aphidoidea</taxon>
        <taxon>Aphididae</taxon>
        <taxon>Aphidini</taxon>
        <taxon>Aphis</taxon>
        <taxon>Aphis</taxon>
    </lineage>
</organism>
<keyword evidence="8" id="KW-1185">Reference proteome</keyword>
<evidence type="ECO:0000256" key="3">
    <source>
        <dbReference type="ARBA" id="ARBA00023015"/>
    </source>
</evidence>
<evidence type="ECO:0008006" key="9">
    <source>
        <dbReference type="Google" id="ProtNLM"/>
    </source>
</evidence>
<evidence type="ECO:0000313" key="7">
    <source>
        <dbReference type="EMBL" id="KAE9545666.1"/>
    </source>
</evidence>
<dbReference type="Gene3D" id="1.20.5.1500">
    <property type="match status" value="1"/>
</dbReference>
<evidence type="ECO:0000256" key="4">
    <source>
        <dbReference type="ARBA" id="ARBA00023163"/>
    </source>
</evidence>
<accession>A0A6G0UBM5</accession>
<keyword evidence="5" id="KW-0539">Nucleus</keyword>
<comment type="caution">
    <text evidence="7">The sequence shown here is derived from an EMBL/GenBank/DDBJ whole genome shotgun (WGS) entry which is preliminary data.</text>
</comment>
<evidence type="ECO:0000256" key="2">
    <source>
        <dbReference type="ARBA" id="ARBA00022491"/>
    </source>
</evidence>
<evidence type="ECO:0000256" key="6">
    <source>
        <dbReference type="SAM" id="MobiDB-lite"/>
    </source>
</evidence>
<dbReference type="AlphaFoldDB" id="A0A6G0UBM5"/>